<protein>
    <recommendedName>
        <fullName evidence="4">BZIP domain-containing protein</fullName>
    </recommendedName>
</protein>
<sequence>MSGRGNAEYPISRYDIVHLRIKSLNQELKKSELSKEKKHAIKNLRRIERAKMYDAAKRDETNREIERLEEMKQLLQDELIVLRKECFSLNDMANHLIRML</sequence>
<organism evidence="2 3">
    <name type="scientific">Oopsacas minuta</name>
    <dbReference type="NCBI Taxonomy" id="111878"/>
    <lineage>
        <taxon>Eukaryota</taxon>
        <taxon>Metazoa</taxon>
        <taxon>Porifera</taxon>
        <taxon>Hexactinellida</taxon>
        <taxon>Hexasterophora</taxon>
        <taxon>Lyssacinosida</taxon>
        <taxon>Leucopsacidae</taxon>
        <taxon>Oopsacas</taxon>
    </lineage>
</organism>
<dbReference type="GO" id="GO:0003677">
    <property type="term" value="F:DNA binding"/>
    <property type="evidence" value="ECO:0007669"/>
    <property type="project" value="InterPro"/>
</dbReference>
<dbReference type="EMBL" id="JAKMXF010000221">
    <property type="protein sequence ID" value="KAI6654776.1"/>
    <property type="molecule type" value="Genomic_DNA"/>
</dbReference>
<dbReference type="SUPFAM" id="SSF47454">
    <property type="entry name" value="A DNA-binding domain in eukaryotic transcription factors"/>
    <property type="match status" value="1"/>
</dbReference>
<evidence type="ECO:0000256" key="1">
    <source>
        <dbReference type="SAM" id="Coils"/>
    </source>
</evidence>
<keyword evidence="3" id="KW-1185">Reference proteome</keyword>
<reference evidence="2 3" key="1">
    <citation type="journal article" date="2023" name="BMC Biol.">
        <title>The compact genome of the sponge Oopsacas minuta (Hexactinellida) is lacking key metazoan core genes.</title>
        <authorList>
            <person name="Santini S."/>
            <person name="Schenkelaars Q."/>
            <person name="Jourda C."/>
            <person name="Duchesne M."/>
            <person name="Belahbib H."/>
            <person name="Rocher C."/>
            <person name="Selva M."/>
            <person name="Riesgo A."/>
            <person name="Vervoort M."/>
            <person name="Leys S.P."/>
            <person name="Kodjabachian L."/>
            <person name="Le Bivic A."/>
            <person name="Borchiellini C."/>
            <person name="Claverie J.M."/>
            <person name="Renard E."/>
        </authorList>
    </citation>
    <scope>NUCLEOTIDE SEQUENCE [LARGE SCALE GENOMIC DNA]</scope>
    <source>
        <strain evidence="2">SPO-2</strain>
    </source>
</reference>
<name>A0AAV7K3E5_9METZ</name>
<dbReference type="GO" id="GO:0006355">
    <property type="term" value="P:regulation of DNA-templated transcription"/>
    <property type="evidence" value="ECO:0007669"/>
    <property type="project" value="InterPro"/>
</dbReference>
<dbReference type="Gene3D" id="1.20.5.170">
    <property type="match status" value="1"/>
</dbReference>
<comment type="caution">
    <text evidence="2">The sequence shown here is derived from an EMBL/GenBank/DDBJ whole genome shotgun (WGS) entry which is preliminary data.</text>
</comment>
<proteinExistence type="predicted"/>
<evidence type="ECO:0000313" key="2">
    <source>
        <dbReference type="EMBL" id="KAI6654776.1"/>
    </source>
</evidence>
<dbReference type="AlphaFoldDB" id="A0AAV7K3E5"/>
<keyword evidence="1" id="KW-0175">Coiled coil</keyword>
<evidence type="ECO:0000313" key="3">
    <source>
        <dbReference type="Proteomes" id="UP001165289"/>
    </source>
</evidence>
<dbReference type="InterPro" id="IPR008917">
    <property type="entry name" value="TF_DNA-bd_sf"/>
</dbReference>
<dbReference type="Proteomes" id="UP001165289">
    <property type="component" value="Unassembled WGS sequence"/>
</dbReference>
<gene>
    <name evidence="2" type="ORF">LOD99_2655</name>
</gene>
<accession>A0AAV7K3E5</accession>
<evidence type="ECO:0008006" key="4">
    <source>
        <dbReference type="Google" id="ProtNLM"/>
    </source>
</evidence>
<feature type="coiled-coil region" evidence="1">
    <location>
        <begin position="30"/>
        <end position="85"/>
    </location>
</feature>